<comment type="similarity">
    <text evidence="1">Belongs to the ATP-dependent AMP-binding enzyme family.</text>
</comment>
<accession>A0A8S0W3A0</accession>
<keyword evidence="2 7" id="KW-0436">Ligase</keyword>
<dbReference type="PANTHER" id="PTHR43201">
    <property type="entry name" value="ACYL-COA SYNTHETASE"/>
    <property type="match status" value="1"/>
</dbReference>
<evidence type="ECO:0000256" key="1">
    <source>
        <dbReference type="ARBA" id="ARBA00006432"/>
    </source>
</evidence>
<dbReference type="InterPro" id="IPR020845">
    <property type="entry name" value="AMP-binding_CS"/>
</dbReference>
<feature type="domain" description="AMP-binding enzyme C-terminal" evidence="5">
    <location>
        <begin position="463"/>
        <end position="538"/>
    </location>
</feature>
<dbReference type="Pfam" id="PF13193">
    <property type="entry name" value="AMP-binding_C"/>
    <property type="match status" value="1"/>
</dbReference>
<dbReference type="GO" id="GO:0006631">
    <property type="term" value="P:fatty acid metabolic process"/>
    <property type="evidence" value="ECO:0007669"/>
    <property type="project" value="TreeGrafter"/>
</dbReference>
<feature type="compositionally biased region" description="Polar residues" evidence="3">
    <location>
        <begin position="167"/>
        <end position="183"/>
    </location>
</feature>
<dbReference type="InterPro" id="IPR042099">
    <property type="entry name" value="ANL_N_sf"/>
</dbReference>
<dbReference type="Gene3D" id="3.40.50.12780">
    <property type="entry name" value="N-terminal domain of ligase-like"/>
    <property type="match status" value="1"/>
</dbReference>
<evidence type="ECO:0000313" key="7">
    <source>
        <dbReference type="EMBL" id="CEJ06113.1"/>
    </source>
</evidence>
<evidence type="ECO:0000259" key="4">
    <source>
        <dbReference type="Pfam" id="PF00501"/>
    </source>
</evidence>
<proteinExistence type="inferred from homology"/>
<feature type="region of interest" description="Disordered" evidence="3">
    <location>
        <begin position="140"/>
        <end position="201"/>
    </location>
</feature>
<evidence type="ECO:0000313" key="6">
    <source>
        <dbReference type="EMBL" id="CAA7601458.1"/>
    </source>
</evidence>
<dbReference type="Proteomes" id="UP000836597">
    <property type="component" value="Chromosome"/>
</dbReference>
<sequence>MDTLWRVIERNALNYANETALRYPSGPRTYTWLDLYTEATQLAARLQSAGVRPGSTVALFSANKPEFVLGFLAATSLGAVIIPLNIRLTTREISGILADAEAEFFLFAEEFGPVASEIAGSGLHIFDLSAGLSIDSGSEMNTHSGAAGANPLSGSDPNSYPKARSGFDQSPGTTHFGSDSNPIPKTGHRTEPLQPAGSIPTSAGTAEILYTSGTTGKPKGVRLSHEAVLSVAKIITYEAGIHAGDNCLILMPLTHSAPLNLFLWGSFWAGATVTLGDFAPDVLLRYVSHEKPTHFFGAPIVYQLLSRTPNLKEWDLSSMKLWIYGGASVGGAQIQQWREALGGQWMGVYGLTEAGPNGSALRPYEHAAKSGSIGKRGTANTEIRVVRADGTDTAPDEAGEIIIRSESIMLEYHGNPEATREALVDGWLCTGDIARRDADGYIWILDRKKDMIISGGVNVYPKEIEDILSMHPQIADVAVIGVPHPDWGETVLAKVVLRPGEALAPEAIRDFCRDKLADYKIPRLVEIVGSLPRNASGKILKHVLRAGWSASVMY</sequence>
<reference evidence="6" key="2">
    <citation type="submission" date="2020-01" db="EMBL/GenBank/DDBJ databases">
        <authorList>
            <person name="Hornung B."/>
        </authorList>
    </citation>
    <scope>NUCLEOTIDE SEQUENCE</scope>
    <source>
        <strain evidence="6">PacBioINE</strain>
    </source>
</reference>
<dbReference type="AlphaFoldDB" id="A0A8S0W3A0"/>
<dbReference type="Pfam" id="PF00501">
    <property type="entry name" value="AMP-binding"/>
    <property type="match status" value="1"/>
</dbReference>
<dbReference type="InterPro" id="IPR000873">
    <property type="entry name" value="AMP-dep_synth/lig_dom"/>
</dbReference>
<dbReference type="RefSeq" id="WP_240984984.1">
    <property type="nucleotide sequence ID" value="NZ_CDGJ01000016.1"/>
</dbReference>
<evidence type="ECO:0000256" key="2">
    <source>
        <dbReference type="ARBA" id="ARBA00022598"/>
    </source>
</evidence>
<dbReference type="InterPro" id="IPR025110">
    <property type="entry name" value="AMP-bd_C"/>
</dbReference>
<evidence type="ECO:0000313" key="8">
    <source>
        <dbReference type="Proteomes" id="UP001071230"/>
    </source>
</evidence>
<protein>
    <submittedName>
        <fullName evidence="6">AMP-dependent synthetase/ligase</fullName>
    </submittedName>
    <submittedName>
        <fullName evidence="7">Long-chain-fatty-acid--CoA ligase</fullName>
    </submittedName>
</protein>
<dbReference type="KEGG" id="aacx:DEACI_2125"/>
<dbReference type="GO" id="GO:0031956">
    <property type="term" value="F:medium-chain fatty acid-CoA ligase activity"/>
    <property type="evidence" value="ECO:0007669"/>
    <property type="project" value="TreeGrafter"/>
</dbReference>
<dbReference type="Gene3D" id="3.30.300.30">
    <property type="match status" value="1"/>
</dbReference>
<dbReference type="EMBL" id="CDGJ01000016">
    <property type="protein sequence ID" value="CEJ06113.1"/>
    <property type="molecule type" value="Genomic_DNA"/>
</dbReference>
<dbReference type="SUPFAM" id="SSF56801">
    <property type="entry name" value="Acetyl-CoA synthetase-like"/>
    <property type="match status" value="1"/>
</dbReference>
<dbReference type="EMBL" id="LR746496">
    <property type="protein sequence ID" value="CAA7601458.1"/>
    <property type="molecule type" value="Genomic_DNA"/>
</dbReference>
<dbReference type="InterPro" id="IPR045851">
    <property type="entry name" value="AMP-bd_C_sf"/>
</dbReference>
<name>A0A8S0W3A0_9FIRM</name>
<dbReference type="PROSITE" id="PS00455">
    <property type="entry name" value="AMP_BINDING"/>
    <property type="match status" value="1"/>
</dbReference>
<reference evidence="7" key="1">
    <citation type="submission" date="2014-11" db="EMBL/GenBank/DDBJ databases">
        <authorList>
            <person name="Hornung B.V."/>
        </authorList>
    </citation>
    <scope>NUCLEOTIDE SEQUENCE</scope>
    <source>
        <strain evidence="7">INE</strain>
    </source>
</reference>
<organism evidence="6">
    <name type="scientific">Acididesulfobacillus acetoxydans</name>
    <dbReference type="NCBI Taxonomy" id="1561005"/>
    <lineage>
        <taxon>Bacteria</taxon>
        <taxon>Bacillati</taxon>
        <taxon>Bacillota</taxon>
        <taxon>Clostridia</taxon>
        <taxon>Eubacteriales</taxon>
        <taxon>Peptococcaceae</taxon>
        <taxon>Acididesulfobacillus</taxon>
    </lineage>
</organism>
<feature type="domain" description="AMP-dependent synthetase/ligase" evidence="4">
    <location>
        <begin position="9"/>
        <end position="413"/>
    </location>
</feature>
<keyword evidence="8" id="KW-1185">Reference proteome</keyword>
<dbReference type="Proteomes" id="UP001071230">
    <property type="component" value="Unassembled WGS sequence"/>
</dbReference>
<dbReference type="FunFam" id="3.30.300.30:FF:000008">
    <property type="entry name" value="2,3-dihydroxybenzoate-AMP ligase"/>
    <property type="match status" value="1"/>
</dbReference>
<evidence type="ECO:0000256" key="3">
    <source>
        <dbReference type="SAM" id="MobiDB-lite"/>
    </source>
</evidence>
<gene>
    <name evidence="7" type="ORF">DEACI_0559</name>
    <name evidence="6" type="ORF">DEACI_2125</name>
</gene>
<evidence type="ECO:0000259" key="5">
    <source>
        <dbReference type="Pfam" id="PF13193"/>
    </source>
</evidence>
<dbReference type="PANTHER" id="PTHR43201:SF5">
    <property type="entry name" value="MEDIUM-CHAIN ACYL-COA LIGASE ACSF2, MITOCHONDRIAL"/>
    <property type="match status" value="1"/>
</dbReference>